<dbReference type="Gene3D" id="3.40.50.880">
    <property type="match status" value="1"/>
</dbReference>
<protein>
    <recommendedName>
        <fullName evidence="3">DJ-1/PfpI domain-containing protein</fullName>
    </recommendedName>
</protein>
<evidence type="ECO:0000313" key="1">
    <source>
        <dbReference type="EMBL" id="MBD3866868.1"/>
    </source>
</evidence>
<reference evidence="1 2" key="1">
    <citation type="submission" date="2020-08" db="EMBL/GenBank/DDBJ databases">
        <title>Acidobacteriota in marine sediments use diverse sulfur dissimilation pathways.</title>
        <authorList>
            <person name="Wasmund K."/>
        </authorList>
    </citation>
    <scope>NUCLEOTIDE SEQUENCE [LARGE SCALE GENOMIC DNA]</scope>
    <source>
        <strain evidence="1">MAG AM4</strain>
    </source>
</reference>
<dbReference type="AlphaFoldDB" id="A0A8J7CK68"/>
<evidence type="ECO:0000313" key="2">
    <source>
        <dbReference type="Proteomes" id="UP000648239"/>
    </source>
</evidence>
<gene>
    <name evidence="1" type="ORF">IFK94_01995</name>
</gene>
<dbReference type="InterPro" id="IPR029062">
    <property type="entry name" value="Class_I_gatase-like"/>
</dbReference>
<evidence type="ECO:0008006" key="3">
    <source>
        <dbReference type="Google" id="ProtNLM"/>
    </source>
</evidence>
<accession>A0A8J7CK68</accession>
<dbReference type="PANTHER" id="PTHR10224:SF12">
    <property type="entry name" value="GLYOXALASE ELBB"/>
    <property type="match status" value="1"/>
</dbReference>
<dbReference type="EMBL" id="JACXWD010000003">
    <property type="protein sequence ID" value="MBD3866868.1"/>
    <property type="molecule type" value="Genomic_DNA"/>
</dbReference>
<name>A0A8J7CK68_9BACT</name>
<comment type="caution">
    <text evidence="1">The sequence shown here is derived from an EMBL/GenBank/DDBJ whole genome shotgun (WGS) entry which is preliminary data.</text>
</comment>
<dbReference type="PANTHER" id="PTHR10224">
    <property type="entry name" value="ES1 PROTEIN HOMOLOG, MITOCHONDRIAL"/>
    <property type="match status" value="1"/>
</dbReference>
<proteinExistence type="predicted"/>
<dbReference type="SUPFAM" id="SSF52317">
    <property type="entry name" value="Class I glutamine amidotransferase-like"/>
    <property type="match status" value="1"/>
</dbReference>
<organism evidence="1 2">
    <name type="scientific">Candidatus Polarisedimenticola svalbardensis</name>
    <dbReference type="NCBI Taxonomy" id="2886004"/>
    <lineage>
        <taxon>Bacteria</taxon>
        <taxon>Pseudomonadati</taxon>
        <taxon>Acidobacteriota</taxon>
        <taxon>Candidatus Polarisedimenticolia</taxon>
        <taxon>Candidatus Polarisedimenticolales</taxon>
        <taxon>Candidatus Polarisedimenticolaceae</taxon>
        <taxon>Candidatus Polarisedimenticola</taxon>
    </lineage>
</organism>
<dbReference type="Proteomes" id="UP000648239">
    <property type="component" value="Unassembled WGS sequence"/>
</dbReference>
<sequence>MAKIGVMLTGCGRLDGTDVHEAVLALIHIENKGHTSVCLVPDGDQPMVADHAGAELDLPGQTRNMLQESARLAFGAVRLLHEVPVRMLDGVILPGGAGSFRSLCSQGGQGIGGGVLRQDVRTFLEALLDKGGRIGATGLATVVLDRLRERSLRQDPAGMQAEKLEVDPDGRTAYCSGMLGARSLGEAGTGISKLVDWVAGGPAKEGPG</sequence>